<sequence precursor="true">MRIAVAAAALSMIAGLGFADDQPSGRNRFKEGLAGSEDVEQFIRSFQGKGAIGDDSSPTPAPEAVKQFQLADGLAMDLVAAEPNVAQPLYLSFDERGRMWVVQYLQYPFPAGLKVVRYDQYLRAVFDKVPDPPPHGTPGADKITVFEDTNGDGEFDSQKDVITGLNIATAALSGRGGIWVLNAPYLLFYPDANRDDVPDGDPEVHLSGFGLEDTHSVANSLAWGPDGWLYGANGSTTTGRISSAVSKNVAFQGQCMWRYHPVTKIFEVFAEGGGNTFSLEFDAKGRLFSGTNGGGTRGMFYAQGSYGVKNWAKHGPLTNPYAFGYFQHMRHEGDDVRFPQTFCINDANSLPETYRGRIISANALHNRVWASDLMPDGSTYATKDLPVPVTTPDKWFRPVDIKVGPDGGVYIADWYDTRLTHVDPRDNWHKTSGRIYRLRGLKKPSGSFDISRASDDELIALLKHPDKWQRFTAVRLLGERAGDPAHSKLITLAGKNEPGALEAVWALHWRGWFDEALARTLLDHPDEHVRRWTVRLVGDRRRAEAATVERLARLAREESYIQVRSQLASTAKRLKADAAAAIVQGLVTHDEDATDSQVPLLIWWAIEAHCGQDREAMLAILKDAGIWNRPIIGETVLARMTQRFALEALLAGDDPARRTACYDACLSLFQSAPSPAHRQKLAEGFLEAFAGRDLSDVPKELASILAANSAGGAGSELLVGIKLGDEKAIAEALNVVASEKSAIASRLALIEAFGATPRPRAAAVLVRLLASPSVPIKRASLQALMAYDDVSIGKDVCNRWHSSIPDELDLRSVALRLLASRAPWSKALVQEVAQSRMKSTEIPLDLIQQMRLHQDPDLDRELDRFWGKTRATSEEKKLQIDRLTRLIKSGTAQSPAGDAGKGRALFQKNCATCHTLFGEGGQTGPNLTGYDREKLDFLAVAIVDPSAAIREEFTQFGIAMKDGRVLTGLIDQETPTTVTIRGANNQTTLLNRDDVEEKQAMRTSLMPDGLLEKLTDEEVRDLFAFVMSKTPVK</sequence>
<keyword evidence="2 4" id="KW-0479">Metal-binding</keyword>
<accession>A0A517SGU1</accession>
<name>A0A517SGU1_9PLAN</name>
<evidence type="ECO:0000256" key="2">
    <source>
        <dbReference type="ARBA" id="ARBA00022723"/>
    </source>
</evidence>
<dbReference type="InParanoid" id="A0A517SGU1"/>
<organism evidence="7 8">
    <name type="scientific">Caulifigura coniformis</name>
    <dbReference type="NCBI Taxonomy" id="2527983"/>
    <lineage>
        <taxon>Bacteria</taxon>
        <taxon>Pseudomonadati</taxon>
        <taxon>Planctomycetota</taxon>
        <taxon>Planctomycetia</taxon>
        <taxon>Planctomycetales</taxon>
        <taxon>Planctomycetaceae</taxon>
        <taxon>Caulifigura</taxon>
    </lineage>
</organism>
<dbReference type="Pfam" id="PF00034">
    <property type="entry name" value="Cytochrom_C"/>
    <property type="match status" value="1"/>
</dbReference>
<dbReference type="RefSeq" id="WP_197453389.1">
    <property type="nucleotide sequence ID" value="NZ_CP036271.1"/>
</dbReference>
<evidence type="ECO:0000256" key="1">
    <source>
        <dbReference type="ARBA" id="ARBA00022617"/>
    </source>
</evidence>
<dbReference type="PANTHER" id="PTHR33546:SF1">
    <property type="entry name" value="LARGE, MULTIFUNCTIONAL SECRETED PROTEIN"/>
    <property type="match status" value="1"/>
</dbReference>
<evidence type="ECO:0000313" key="8">
    <source>
        <dbReference type="Proteomes" id="UP000315700"/>
    </source>
</evidence>
<dbReference type="InterPro" id="IPR055557">
    <property type="entry name" value="DUF7133"/>
</dbReference>
<dbReference type="GO" id="GO:0009055">
    <property type="term" value="F:electron transfer activity"/>
    <property type="evidence" value="ECO:0007669"/>
    <property type="project" value="InterPro"/>
</dbReference>
<dbReference type="InterPro" id="IPR016024">
    <property type="entry name" value="ARM-type_fold"/>
</dbReference>
<reference evidence="7 8" key="1">
    <citation type="submission" date="2019-02" db="EMBL/GenBank/DDBJ databases">
        <title>Deep-cultivation of Planctomycetes and their phenomic and genomic characterization uncovers novel biology.</title>
        <authorList>
            <person name="Wiegand S."/>
            <person name="Jogler M."/>
            <person name="Boedeker C."/>
            <person name="Pinto D."/>
            <person name="Vollmers J."/>
            <person name="Rivas-Marin E."/>
            <person name="Kohn T."/>
            <person name="Peeters S.H."/>
            <person name="Heuer A."/>
            <person name="Rast P."/>
            <person name="Oberbeckmann S."/>
            <person name="Bunk B."/>
            <person name="Jeske O."/>
            <person name="Meyerdierks A."/>
            <person name="Storesund J.E."/>
            <person name="Kallscheuer N."/>
            <person name="Luecker S."/>
            <person name="Lage O.M."/>
            <person name="Pohl T."/>
            <person name="Merkel B.J."/>
            <person name="Hornburger P."/>
            <person name="Mueller R.-W."/>
            <person name="Bruemmer F."/>
            <person name="Labrenz M."/>
            <person name="Spormann A.M."/>
            <person name="Op den Camp H."/>
            <person name="Overmann J."/>
            <person name="Amann R."/>
            <person name="Jetten M.S.M."/>
            <person name="Mascher T."/>
            <person name="Medema M.H."/>
            <person name="Devos D.P."/>
            <person name="Kaster A.-K."/>
            <person name="Ovreas L."/>
            <person name="Rohde M."/>
            <person name="Galperin M.Y."/>
            <person name="Jogler C."/>
        </authorList>
    </citation>
    <scope>NUCLEOTIDE SEQUENCE [LARGE SCALE GENOMIC DNA]</scope>
    <source>
        <strain evidence="7 8">Pan44</strain>
    </source>
</reference>
<feature type="signal peptide" evidence="5">
    <location>
        <begin position="1"/>
        <end position="19"/>
    </location>
</feature>
<dbReference type="PANTHER" id="PTHR33546">
    <property type="entry name" value="LARGE, MULTIFUNCTIONAL SECRETED PROTEIN-RELATED"/>
    <property type="match status" value="1"/>
</dbReference>
<proteinExistence type="predicted"/>
<feature type="domain" description="Cytochrome c" evidence="6">
    <location>
        <begin position="897"/>
        <end position="1030"/>
    </location>
</feature>
<protein>
    <submittedName>
        <fullName evidence="7">Cytochrome c</fullName>
    </submittedName>
</protein>
<keyword evidence="5" id="KW-0732">Signal</keyword>
<dbReference type="AlphaFoldDB" id="A0A517SGU1"/>
<dbReference type="SUPFAM" id="SSF50952">
    <property type="entry name" value="Soluble quinoprotein glucose dehydrogenase"/>
    <property type="match status" value="1"/>
</dbReference>
<keyword evidence="1 4" id="KW-0349">Heme</keyword>
<dbReference type="GO" id="GO:0020037">
    <property type="term" value="F:heme binding"/>
    <property type="evidence" value="ECO:0007669"/>
    <property type="project" value="InterPro"/>
</dbReference>
<dbReference type="InterPro" id="IPR013427">
    <property type="entry name" value="Haem-bd_dom_put"/>
</dbReference>
<dbReference type="InterPro" id="IPR011989">
    <property type="entry name" value="ARM-like"/>
</dbReference>
<dbReference type="GO" id="GO:0046872">
    <property type="term" value="F:metal ion binding"/>
    <property type="evidence" value="ECO:0007669"/>
    <property type="project" value="UniProtKB-KW"/>
</dbReference>
<dbReference type="Proteomes" id="UP000315700">
    <property type="component" value="Chromosome"/>
</dbReference>
<keyword evidence="3 4" id="KW-0408">Iron</keyword>
<dbReference type="Gene3D" id="1.25.10.10">
    <property type="entry name" value="Leucine-rich Repeat Variant"/>
    <property type="match status" value="1"/>
</dbReference>
<dbReference type="Gene3D" id="2.120.10.30">
    <property type="entry name" value="TolB, C-terminal domain"/>
    <property type="match status" value="1"/>
</dbReference>
<dbReference type="InterPro" id="IPR009056">
    <property type="entry name" value="Cyt_c-like_dom"/>
</dbReference>
<evidence type="ECO:0000313" key="7">
    <source>
        <dbReference type="EMBL" id="QDT55348.1"/>
    </source>
</evidence>
<dbReference type="EMBL" id="CP036271">
    <property type="protein sequence ID" value="QDT55348.1"/>
    <property type="molecule type" value="Genomic_DNA"/>
</dbReference>
<evidence type="ECO:0000256" key="4">
    <source>
        <dbReference type="PROSITE-ProRule" id="PRU00433"/>
    </source>
</evidence>
<dbReference type="NCBIfam" id="TIGR02603">
    <property type="entry name" value="CxxCH_TIGR02603"/>
    <property type="match status" value="1"/>
</dbReference>
<evidence type="ECO:0000256" key="5">
    <source>
        <dbReference type="SAM" id="SignalP"/>
    </source>
</evidence>
<dbReference type="SUPFAM" id="SSF48371">
    <property type="entry name" value="ARM repeat"/>
    <property type="match status" value="1"/>
</dbReference>
<dbReference type="InterPro" id="IPR011042">
    <property type="entry name" value="6-blade_b-propeller_TolB-like"/>
</dbReference>
<dbReference type="InterPro" id="IPR036909">
    <property type="entry name" value="Cyt_c-like_dom_sf"/>
</dbReference>
<dbReference type="SUPFAM" id="SSF46626">
    <property type="entry name" value="Cytochrome c"/>
    <property type="match status" value="1"/>
</dbReference>
<evidence type="ECO:0000256" key="3">
    <source>
        <dbReference type="ARBA" id="ARBA00023004"/>
    </source>
</evidence>
<dbReference type="Pfam" id="PF23500">
    <property type="entry name" value="DUF7133"/>
    <property type="match status" value="1"/>
</dbReference>
<dbReference type="Gene3D" id="1.10.760.10">
    <property type="entry name" value="Cytochrome c-like domain"/>
    <property type="match status" value="1"/>
</dbReference>
<dbReference type="KEGG" id="ccos:Pan44_33910"/>
<dbReference type="InterPro" id="IPR011041">
    <property type="entry name" value="Quinoprot_gluc/sorb_DH_b-prop"/>
</dbReference>
<gene>
    <name evidence="7" type="ORF">Pan44_33910</name>
</gene>
<feature type="chain" id="PRO_5021979504" evidence="5">
    <location>
        <begin position="20"/>
        <end position="1033"/>
    </location>
</feature>
<keyword evidence="8" id="KW-1185">Reference proteome</keyword>
<dbReference type="PROSITE" id="PS51007">
    <property type="entry name" value="CYTC"/>
    <property type="match status" value="1"/>
</dbReference>
<evidence type="ECO:0000259" key="6">
    <source>
        <dbReference type="PROSITE" id="PS51007"/>
    </source>
</evidence>